<reference evidence="2 3" key="1">
    <citation type="submission" date="2024-04" db="EMBL/GenBank/DDBJ databases">
        <title>Novel species of the genus Ideonella isolated from streams.</title>
        <authorList>
            <person name="Lu H."/>
        </authorList>
    </citation>
    <scope>NUCLEOTIDE SEQUENCE [LARGE SCALE GENOMIC DNA]</scope>
    <source>
        <strain evidence="2 3">BYS139W</strain>
    </source>
</reference>
<dbReference type="RefSeq" id="WP_341372322.1">
    <property type="nucleotide sequence ID" value="NZ_JBBUTF010000002.1"/>
</dbReference>
<comment type="caution">
    <text evidence="2">The sequence shown here is derived from an EMBL/GenBank/DDBJ whole genome shotgun (WGS) entry which is preliminary data.</text>
</comment>
<feature type="coiled-coil region" evidence="1">
    <location>
        <begin position="52"/>
        <end position="111"/>
    </location>
</feature>
<sequence length="169" mass="19260">MINALQFTDLAVSGFEAAVEGFVHRRQEQVAHEIQEDAHAARASAKAWQDYAKGLERRNAQLASSLAQLQNDRSKALSRQQSIQDAFERHITALVLRIRELDEKLQQVSARRFALTCARARERQSRLPEASTPECLEADDRAYQANVAWFLANRNVRLGVPDVFEQMKR</sequence>
<proteinExistence type="predicted"/>
<accession>A0ABU9B624</accession>
<keyword evidence="3" id="KW-1185">Reference proteome</keyword>
<protein>
    <submittedName>
        <fullName evidence="2">Uncharacterized protein</fullName>
    </submittedName>
</protein>
<gene>
    <name evidence="2" type="ORF">AACH11_00985</name>
</gene>
<name>A0ABU9B624_9BURK</name>
<dbReference type="EMBL" id="JBBUTF010000002">
    <property type="protein sequence ID" value="MEK8024540.1"/>
    <property type="molecule type" value="Genomic_DNA"/>
</dbReference>
<evidence type="ECO:0000313" key="3">
    <source>
        <dbReference type="Proteomes" id="UP001368500"/>
    </source>
</evidence>
<evidence type="ECO:0000313" key="2">
    <source>
        <dbReference type="EMBL" id="MEK8024540.1"/>
    </source>
</evidence>
<evidence type="ECO:0000256" key="1">
    <source>
        <dbReference type="SAM" id="Coils"/>
    </source>
</evidence>
<keyword evidence="1" id="KW-0175">Coiled coil</keyword>
<organism evidence="2 3">
    <name type="scientific">Pseudaquabacterium rugosum</name>
    <dbReference type="NCBI Taxonomy" id="2984194"/>
    <lineage>
        <taxon>Bacteria</taxon>
        <taxon>Pseudomonadati</taxon>
        <taxon>Pseudomonadota</taxon>
        <taxon>Betaproteobacteria</taxon>
        <taxon>Burkholderiales</taxon>
        <taxon>Sphaerotilaceae</taxon>
        <taxon>Pseudaquabacterium</taxon>
    </lineage>
</organism>
<dbReference type="Proteomes" id="UP001368500">
    <property type="component" value="Unassembled WGS sequence"/>
</dbReference>